<dbReference type="AlphaFoldDB" id="A0A6J1W880"/>
<dbReference type="RefSeq" id="XP_026548644.1">
    <property type="nucleotide sequence ID" value="XM_026692859.1"/>
</dbReference>
<name>A0A6J1W880_9SAUR</name>
<feature type="region of interest" description="Disordered" evidence="1">
    <location>
        <begin position="26"/>
        <end position="129"/>
    </location>
</feature>
<dbReference type="Proteomes" id="UP000504612">
    <property type="component" value="Unplaced"/>
</dbReference>
<evidence type="ECO:0000256" key="1">
    <source>
        <dbReference type="SAM" id="MobiDB-lite"/>
    </source>
</evidence>
<reference evidence="3" key="1">
    <citation type="submission" date="2025-08" db="UniProtKB">
        <authorList>
            <consortium name="RefSeq"/>
        </authorList>
    </citation>
    <scope>IDENTIFICATION</scope>
</reference>
<feature type="compositionally biased region" description="Low complexity" evidence="1">
    <location>
        <begin position="96"/>
        <end position="110"/>
    </location>
</feature>
<dbReference type="KEGG" id="nss:113430417"/>
<accession>A0A6J1W880</accession>
<evidence type="ECO:0000313" key="2">
    <source>
        <dbReference type="Proteomes" id="UP000504612"/>
    </source>
</evidence>
<evidence type="ECO:0000313" key="3">
    <source>
        <dbReference type="RefSeq" id="XP_026548644.1"/>
    </source>
</evidence>
<dbReference type="GeneID" id="113430417"/>
<feature type="non-terminal residue" evidence="3">
    <location>
        <position position="129"/>
    </location>
</feature>
<proteinExistence type="predicted"/>
<gene>
    <name evidence="3" type="primary">LOC113430417</name>
</gene>
<protein>
    <submittedName>
        <fullName evidence="3">SWI/SNF-related matrix-associated actin-dependent regulator of chromatin subfamily D member 3-like</fullName>
    </submittedName>
</protein>
<feature type="compositionally biased region" description="Pro residues" evidence="1">
    <location>
        <begin position="75"/>
        <end position="95"/>
    </location>
</feature>
<organism evidence="2 3">
    <name type="scientific">Notechis scutatus</name>
    <name type="common">mainland tiger snake</name>
    <dbReference type="NCBI Taxonomy" id="8663"/>
    <lineage>
        <taxon>Eukaryota</taxon>
        <taxon>Metazoa</taxon>
        <taxon>Chordata</taxon>
        <taxon>Craniata</taxon>
        <taxon>Vertebrata</taxon>
        <taxon>Euteleostomi</taxon>
        <taxon>Lepidosauria</taxon>
        <taxon>Squamata</taxon>
        <taxon>Bifurcata</taxon>
        <taxon>Unidentata</taxon>
        <taxon>Episquamata</taxon>
        <taxon>Toxicofera</taxon>
        <taxon>Serpentes</taxon>
        <taxon>Colubroidea</taxon>
        <taxon>Elapidae</taxon>
        <taxon>Hydrophiinae</taxon>
        <taxon>Notechis</taxon>
    </lineage>
</organism>
<sequence>MAAEEVSGGARKATKSKLFEFLVHGVRPGMPSGARMPHQGAPMGPPGAPYVGSASVRPGMPPAVTEPTRKRAAPQPQPPPPAQAQPQAQPPPPPQAQQQQQQQAQGAAPQNRSRSAKRRKMADKILPQR</sequence>
<keyword evidence="2" id="KW-1185">Reference proteome</keyword>